<keyword evidence="1" id="KW-1133">Transmembrane helix</keyword>
<dbReference type="Proteomes" id="UP001258315">
    <property type="component" value="Unassembled WGS sequence"/>
</dbReference>
<reference evidence="3" key="1">
    <citation type="submission" date="2023-07" db="EMBL/GenBank/DDBJ databases">
        <title>Functional and genomic diversity of the sorghum phyllosphere microbiome.</title>
        <authorList>
            <person name="Shade A."/>
        </authorList>
    </citation>
    <scope>NUCLEOTIDE SEQUENCE [LARGE SCALE GENOMIC DNA]</scope>
    <source>
        <strain evidence="3">SORGH_AS_0422</strain>
    </source>
</reference>
<proteinExistence type="predicted"/>
<feature type="transmembrane region" description="Helical" evidence="1">
    <location>
        <begin position="258"/>
        <end position="277"/>
    </location>
</feature>
<evidence type="ECO:0000256" key="1">
    <source>
        <dbReference type="SAM" id="Phobius"/>
    </source>
</evidence>
<sequence>MIYTENHRENKLALLILSVPVLVTLIIGVYSFIAPPAIFPDPSWGFQAMRSMELGGPFNQIVGPDQGNIADNYGYFLTWWSPGQYLVPYFFKSLFHLNVGQAAAITSVLCEVVGLLGFFAFFKRVGFKPVTAALSVAFIASQVFYFIPYAFYNGGEVLMFAYAGWFLYGCFYFKRISIPMLLFVLFAGWIGFFCKSSMLLVYASGLFCMWINLSPPRKDYAAWIKNGVAIGIPFVISVITIKLFYLSKGENPTSGSNGGLRIIWETFAFPLGSPLLAGFSVDDLTRGLVYHPDGPMFSPVVTVLILIGLAAASIALIWAIIKYVPYRPYVIAVVVFYVVFFLFFGQAFVRQLAISYEGRHFRIVGLLVIPGAIYLIERSKTYFKAAFGLIWIFIALQSFTIIHREYWFNREEGVRGNTGIVQQFIDKPTLNYLLQADKTQRNATFVFTSADLGLEIQHNRIITIEPIGADVGTNYDDYTYKGHAGPLYILLPSEYEANGGAQFIMEKCFPGYKDFKPKKVSEDYTVWEAK</sequence>
<dbReference type="EMBL" id="JAVLVU010000001">
    <property type="protein sequence ID" value="MDT3402693.1"/>
    <property type="molecule type" value="Genomic_DNA"/>
</dbReference>
<feature type="transmembrane region" description="Helical" evidence="1">
    <location>
        <begin position="297"/>
        <end position="321"/>
    </location>
</feature>
<evidence type="ECO:0000313" key="2">
    <source>
        <dbReference type="EMBL" id="MDT3402693.1"/>
    </source>
</evidence>
<name>A0ABU3GSE3_9SPHI</name>
<feature type="transmembrane region" description="Helical" evidence="1">
    <location>
        <begin position="360"/>
        <end position="376"/>
    </location>
</feature>
<feature type="transmembrane region" description="Helical" evidence="1">
    <location>
        <begin position="157"/>
        <end position="173"/>
    </location>
</feature>
<feature type="transmembrane region" description="Helical" evidence="1">
    <location>
        <begin position="223"/>
        <end position="246"/>
    </location>
</feature>
<feature type="transmembrane region" description="Helical" evidence="1">
    <location>
        <begin position="12"/>
        <end position="33"/>
    </location>
</feature>
<feature type="transmembrane region" description="Helical" evidence="1">
    <location>
        <begin position="328"/>
        <end position="348"/>
    </location>
</feature>
<feature type="transmembrane region" description="Helical" evidence="1">
    <location>
        <begin position="383"/>
        <end position="402"/>
    </location>
</feature>
<accession>A0ABU3GSE3</accession>
<keyword evidence="1" id="KW-0812">Transmembrane</keyword>
<gene>
    <name evidence="2" type="ORF">QE417_001765</name>
</gene>
<comment type="caution">
    <text evidence="2">The sequence shown here is derived from an EMBL/GenBank/DDBJ whole genome shotgun (WGS) entry which is preliminary data.</text>
</comment>
<keyword evidence="3" id="KW-1185">Reference proteome</keyword>
<feature type="transmembrane region" description="Helical" evidence="1">
    <location>
        <begin position="180"/>
        <end position="203"/>
    </location>
</feature>
<evidence type="ECO:0008006" key="4">
    <source>
        <dbReference type="Google" id="ProtNLM"/>
    </source>
</evidence>
<feature type="transmembrane region" description="Helical" evidence="1">
    <location>
        <begin position="129"/>
        <end position="151"/>
    </location>
</feature>
<keyword evidence="1" id="KW-0472">Membrane</keyword>
<feature type="transmembrane region" description="Helical" evidence="1">
    <location>
        <begin position="99"/>
        <end position="122"/>
    </location>
</feature>
<dbReference type="RefSeq" id="WP_311949368.1">
    <property type="nucleotide sequence ID" value="NZ_JAVLVU010000001.1"/>
</dbReference>
<protein>
    <recommendedName>
        <fullName evidence="4">Glycosyltransferase RgtA/B/C/D-like domain-containing protein</fullName>
    </recommendedName>
</protein>
<evidence type="ECO:0000313" key="3">
    <source>
        <dbReference type="Proteomes" id="UP001258315"/>
    </source>
</evidence>
<organism evidence="2 3">
    <name type="scientific">Mucilaginibacter terrae</name>
    <dbReference type="NCBI Taxonomy" id="1955052"/>
    <lineage>
        <taxon>Bacteria</taxon>
        <taxon>Pseudomonadati</taxon>
        <taxon>Bacteroidota</taxon>
        <taxon>Sphingobacteriia</taxon>
        <taxon>Sphingobacteriales</taxon>
        <taxon>Sphingobacteriaceae</taxon>
        <taxon>Mucilaginibacter</taxon>
    </lineage>
</organism>